<evidence type="ECO:0000313" key="1">
    <source>
        <dbReference type="EMBL" id="MBI3127342.1"/>
    </source>
</evidence>
<sequence length="193" mass="21922">MPAPPAVTRREERQPDGGLAAVWEFTPEREPLEALLRDLFENHYRDIVFGPCIQGAVFECRTGHPPRRVGYLDGYLTVDFGDWHLHLCIGEHKGDGRRPCPPGLAAWRRCGRAALVRTFSDPPIAGHAPLSYSLGLWNGRGEQMITFFLPNPCLTDDLRPARSPDWSKLRLWNRIRAYHLGLDEDPGPFEGWK</sequence>
<accession>A0A932HY04</accession>
<proteinExistence type="predicted"/>
<dbReference type="Pfam" id="PF24724">
    <property type="entry name" value="DUF7676"/>
    <property type="match status" value="1"/>
</dbReference>
<dbReference type="AlphaFoldDB" id="A0A932HY04"/>
<dbReference type="Proteomes" id="UP000782312">
    <property type="component" value="Unassembled WGS sequence"/>
</dbReference>
<gene>
    <name evidence="1" type="ORF">HYZ11_07035</name>
</gene>
<protein>
    <submittedName>
        <fullName evidence="1">Uncharacterized protein</fullName>
    </submittedName>
</protein>
<organism evidence="1 2">
    <name type="scientific">Tectimicrobiota bacterium</name>
    <dbReference type="NCBI Taxonomy" id="2528274"/>
    <lineage>
        <taxon>Bacteria</taxon>
        <taxon>Pseudomonadati</taxon>
        <taxon>Nitrospinota/Tectimicrobiota group</taxon>
        <taxon>Candidatus Tectimicrobiota</taxon>
    </lineage>
</organism>
<name>A0A932HY04_UNCTE</name>
<dbReference type="InterPro" id="IPR056093">
    <property type="entry name" value="DUF7676"/>
</dbReference>
<evidence type="ECO:0000313" key="2">
    <source>
        <dbReference type="Proteomes" id="UP000782312"/>
    </source>
</evidence>
<reference evidence="1" key="1">
    <citation type="submission" date="2020-07" db="EMBL/GenBank/DDBJ databases">
        <title>Huge and variable diversity of episymbiotic CPR bacteria and DPANN archaea in groundwater ecosystems.</title>
        <authorList>
            <person name="He C.Y."/>
            <person name="Keren R."/>
            <person name="Whittaker M."/>
            <person name="Farag I.F."/>
            <person name="Doudna J."/>
            <person name="Cate J.H.D."/>
            <person name="Banfield J.F."/>
        </authorList>
    </citation>
    <scope>NUCLEOTIDE SEQUENCE</scope>
    <source>
        <strain evidence="1">NC_groundwater_763_Ag_S-0.2um_68_21</strain>
    </source>
</reference>
<comment type="caution">
    <text evidence="1">The sequence shown here is derived from an EMBL/GenBank/DDBJ whole genome shotgun (WGS) entry which is preliminary data.</text>
</comment>
<dbReference type="EMBL" id="JACPUR010000017">
    <property type="protein sequence ID" value="MBI3127342.1"/>
    <property type="molecule type" value="Genomic_DNA"/>
</dbReference>